<accession>A0ABZ2SIZ8</accession>
<keyword evidence="2" id="KW-1133">Transmembrane helix</keyword>
<dbReference type="SMART" id="SM00530">
    <property type="entry name" value="HTH_XRE"/>
    <property type="match status" value="1"/>
</dbReference>
<dbReference type="Gene3D" id="1.10.260.40">
    <property type="entry name" value="lambda repressor-like DNA-binding domains"/>
    <property type="match status" value="1"/>
</dbReference>
<dbReference type="EMBL" id="CP147251">
    <property type="protein sequence ID" value="WYJ75839.1"/>
    <property type="molecule type" value="Genomic_DNA"/>
</dbReference>
<dbReference type="SUPFAM" id="SSF47413">
    <property type="entry name" value="lambda repressor-like DNA-binding domains"/>
    <property type="match status" value="1"/>
</dbReference>
<evidence type="ECO:0000256" key="1">
    <source>
        <dbReference type="ARBA" id="ARBA00023125"/>
    </source>
</evidence>
<evidence type="ECO:0000313" key="4">
    <source>
        <dbReference type="EMBL" id="WYJ75839.1"/>
    </source>
</evidence>
<dbReference type="PANTHER" id="PTHR46558">
    <property type="entry name" value="TRACRIPTIONAL REGULATORY PROTEIN-RELATED-RELATED"/>
    <property type="match status" value="1"/>
</dbReference>
<dbReference type="PROSITE" id="PS50943">
    <property type="entry name" value="HTH_CROC1"/>
    <property type="match status" value="1"/>
</dbReference>
<protein>
    <recommendedName>
        <fullName evidence="3">HTH cro/C1-type domain-containing protein</fullName>
    </recommendedName>
</protein>
<keyword evidence="5" id="KW-1185">Reference proteome</keyword>
<dbReference type="Pfam" id="PF01381">
    <property type="entry name" value="HTH_3"/>
    <property type="match status" value="1"/>
</dbReference>
<keyword evidence="2" id="KW-0812">Transmembrane</keyword>
<dbReference type="InterPro" id="IPR001387">
    <property type="entry name" value="Cro/C1-type_HTH"/>
</dbReference>
<evidence type="ECO:0000259" key="3">
    <source>
        <dbReference type="PROSITE" id="PS50943"/>
    </source>
</evidence>
<feature type="transmembrane region" description="Helical" evidence="2">
    <location>
        <begin position="90"/>
        <end position="111"/>
    </location>
</feature>
<evidence type="ECO:0000256" key="2">
    <source>
        <dbReference type="SAM" id="Phobius"/>
    </source>
</evidence>
<dbReference type="RefSeq" id="WP_207941910.1">
    <property type="nucleotide sequence ID" value="NZ_CP147251.1"/>
</dbReference>
<keyword evidence="2" id="KW-0472">Membrane</keyword>
<dbReference type="InterPro" id="IPR010982">
    <property type="entry name" value="Lambda_DNA-bd_dom_sf"/>
</dbReference>
<proteinExistence type="predicted"/>
<keyword evidence="1" id="KW-0238">DNA-binding</keyword>
<name>A0ABZ2SIZ8_9ENTE</name>
<organism evidence="4 5">
    <name type="scientific">Candidatus Enterococcus lowellii</name>
    <dbReference type="NCBI Taxonomy" id="2230877"/>
    <lineage>
        <taxon>Bacteria</taxon>
        <taxon>Bacillati</taxon>
        <taxon>Bacillota</taxon>
        <taxon>Bacilli</taxon>
        <taxon>Lactobacillales</taxon>
        <taxon>Enterococcaceae</taxon>
        <taxon>Enterococcus</taxon>
    </lineage>
</organism>
<reference evidence="4 5" key="1">
    <citation type="submission" date="2024-03" db="EMBL/GenBank/DDBJ databases">
        <title>The Genome Sequence of Enterococcus sp. DIV2402.</title>
        <authorList>
            <consortium name="The Broad Institute Genomics Platform"/>
            <consortium name="The Broad Institute Microbial Omics Core"/>
            <consortium name="The Broad Institute Genomic Center for Infectious Diseases"/>
            <person name="Earl A."/>
            <person name="Manson A."/>
            <person name="Gilmore M."/>
            <person name="Schwartman J."/>
            <person name="Shea T."/>
            <person name="Abouelleil A."/>
            <person name="Cao P."/>
            <person name="Chapman S."/>
            <person name="Cusick C."/>
            <person name="Young S."/>
            <person name="Neafsey D."/>
            <person name="Nusbaum C."/>
            <person name="Birren B."/>
        </authorList>
    </citation>
    <scope>NUCLEOTIDE SEQUENCE [LARGE SCALE GENOMIC DNA]</scope>
    <source>
        <strain evidence="4 5">DIV2402</strain>
    </source>
</reference>
<sequence>MSQIDFHKILKEERKKHNLSQEELANLLTISRQSISKWEREKGYPTIETLIQLSDIFNITIDELLKGDVYLKNKIITDSKKLKYPKLKTFFDTVTMLGLLLIVAKIVLFIFTKLTTVEFSFLSGSIVYSFGPLALIVIGSIGTDIFSKKYQ</sequence>
<gene>
    <name evidence="4" type="ORF">DOK78_000427</name>
</gene>
<evidence type="ECO:0000313" key="5">
    <source>
        <dbReference type="Proteomes" id="UP000664701"/>
    </source>
</evidence>
<feature type="domain" description="HTH cro/C1-type" evidence="3">
    <location>
        <begin position="10"/>
        <end position="64"/>
    </location>
</feature>
<dbReference type="CDD" id="cd00093">
    <property type="entry name" value="HTH_XRE"/>
    <property type="match status" value="1"/>
</dbReference>
<feature type="transmembrane region" description="Helical" evidence="2">
    <location>
        <begin position="126"/>
        <end position="146"/>
    </location>
</feature>
<dbReference type="PANTHER" id="PTHR46558:SF15">
    <property type="entry name" value="HELIX-TURN-HELIX DOMAIN PROTEIN"/>
    <property type="match status" value="1"/>
</dbReference>
<dbReference type="Proteomes" id="UP000664701">
    <property type="component" value="Chromosome"/>
</dbReference>